<feature type="transmembrane region" description="Helical" evidence="1">
    <location>
        <begin position="12"/>
        <end position="31"/>
    </location>
</feature>
<sequence length="214" mass="24731">MRKNVNVSAVIFRTIFVTLGVVGILSSLGWFNREYNINWYVFYTNLSNYICIIVMFISLIFSAKGKDTVLPRFRFYCLIMILVTFFVYNILLSNEHTPYTYFTDISCTLLHCVLPIMYFLDWLLFCKRNTLKVVDPILSVVMPLIYVAFIVIRSSLITHPAKGVVIYPYFFLDLGKLGWSGFLGWVGVLLAIFIALGYILYMIDKVIKGKNKSN</sequence>
<proteinExistence type="predicted"/>
<feature type="transmembrane region" description="Helical" evidence="1">
    <location>
        <begin position="99"/>
        <end position="125"/>
    </location>
</feature>
<reference evidence="2 3" key="1">
    <citation type="submission" date="2019-04" db="EMBL/GenBank/DDBJ databases">
        <authorList>
            <person name="Embree M."/>
            <person name="Gaffney J.R."/>
        </authorList>
    </citation>
    <scope>NUCLEOTIDE SEQUENCE [LARGE SCALE GENOMIC DNA]</scope>
    <source>
        <strain evidence="2 3">JE7A12</strain>
    </source>
</reference>
<evidence type="ECO:0000313" key="3">
    <source>
        <dbReference type="Proteomes" id="UP000301475"/>
    </source>
</evidence>
<keyword evidence="1" id="KW-0472">Membrane</keyword>
<feature type="transmembrane region" description="Helical" evidence="1">
    <location>
        <begin position="177"/>
        <end position="203"/>
    </location>
</feature>
<feature type="transmembrane region" description="Helical" evidence="1">
    <location>
        <begin position="73"/>
        <end position="93"/>
    </location>
</feature>
<keyword evidence="1" id="KW-0812">Transmembrane</keyword>
<keyword evidence="3" id="KW-1185">Reference proteome</keyword>
<dbReference type="Proteomes" id="UP000301475">
    <property type="component" value="Chromosome"/>
</dbReference>
<protein>
    <recommendedName>
        <fullName evidence="4">Pr6Pr family membrane protein</fullName>
    </recommendedName>
</protein>
<dbReference type="RefSeq" id="WP_138156704.1">
    <property type="nucleotide sequence ID" value="NZ_CP039381.1"/>
</dbReference>
<dbReference type="KEGG" id="ruj:E5Z56_04395"/>
<evidence type="ECO:0000256" key="1">
    <source>
        <dbReference type="SAM" id="Phobius"/>
    </source>
</evidence>
<evidence type="ECO:0008006" key="4">
    <source>
        <dbReference type="Google" id="ProtNLM"/>
    </source>
</evidence>
<evidence type="ECO:0000313" key="2">
    <source>
        <dbReference type="EMBL" id="QCT06649.1"/>
    </source>
</evidence>
<gene>
    <name evidence="2" type="ORF">E5Z56_04395</name>
</gene>
<feature type="transmembrane region" description="Helical" evidence="1">
    <location>
        <begin position="137"/>
        <end position="157"/>
    </location>
</feature>
<dbReference type="OrthoDB" id="2339644at2"/>
<dbReference type="AlphaFoldDB" id="A0A4P8XWY5"/>
<keyword evidence="1" id="KW-1133">Transmembrane helix</keyword>
<dbReference type="EMBL" id="CP039381">
    <property type="protein sequence ID" value="QCT06649.1"/>
    <property type="molecule type" value="Genomic_DNA"/>
</dbReference>
<dbReference type="InterPro" id="IPR049713">
    <property type="entry name" value="Pr6Pr-like"/>
</dbReference>
<organism evidence="2 3">
    <name type="scientific">Ruminococcus bovis</name>
    <dbReference type="NCBI Taxonomy" id="2564099"/>
    <lineage>
        <taxon>Bacteria</taxon>
        <taxon>Bacillati</taxon>
        <taxon>Bacillota</taxon>
        <taxon>Clostridia</taxon>
        <taxon>Eubacteriales</taxon>
        <taxon>Oscillospiraceae</taxon>
        <taxon>Ruminococcus</taxon>
    </lineage>
</organism>
<name>A0A4P8XWY5_9FIRM</name>
<feature type="transmembrane region" description="Helical" evidence="1">
    <location>
        <begin position="37"/>
        <end position="61"/>
    </location>
</feature>
<accession>A0A4P8XWY5</accession>
<dbReference type="NCBIfam" id="NF038065">
    <property type="entry name" value="Pr6Pr"/>
    <property type="match status" value="1"/>
</dbReference>